<dbReference type="InterPro" id="IPR036179">
    <property type="entry name" value="Ig-like_dom_sf"/>
</dbReference>
<dbReference type="SMART" id="SM00409">
    <property type="entry name" value="IG"/>
    <property type="match status" value="2"/>
</dbReference>
<evidence type="ECO:0000256" key="3">
    <source>
        <dbReference type="SAM" id="SignalP"/>
    </source>
</evidence>
<dbReference type="Pfam" id="PF00047">
    <property type="entry name" value="ig"/>
    <property type="match status" value="1"/>
</dbReference>
<dbReference type="GO" id="GO:0004867">
    <property type="term" value="F:serine-type endopeptidase inhibitor activity"/>
    <property type="evidence" value="ECO:0007669"/>
    <property type="project" value="InterPro"/>
</dbReference>
<evidence type="ECO:0000313" key="5">
    <source>
        <dbReference type="Ensembl" id="ENSNFUP00015001277.1"/>
    </source>
</evidence>
<dbReference type="InterPro" id="IPR003599">
    <property type="entry name" value="Ig_sub"/>
</dbReference>
<dbReference type="PANTHER" id="PTHR11461:SF159">
    <property type="entry name" value="PLASMA PROTEASE C1 INHIBITOR"/>
    <property type="match status" value="1"/>
</dbReference>
<reference evidence="5" key="1">
    <citation type="submission" date="2014-08" db="EMBL/GenBank/DDBJ databases">
        <authorList>
            <person name="Senf B."/>
            <person name="Petzold A."/>
            <person name="Downie B.R."/>
            <person name="Koch P."/>
            <person name="Platzer M."/>
        </authorList>
    </citation>
    <scope>NUCLEOTIDE SEQUENCE [LARGE SCALE GENOMIC DNA]</scope>
    <source>
        <strain evidence="5">GRZ</strain>
    </source>
</reference>
<proteinExistence type="inferred from homology"/>
<dbReference type="InterPro" id="IPR042178">
    <property type="entry name" value="Serpin_sf_1"/>
</dbReference>
<dbReference type="InterPro" id="IPR000215">
    <property type="entry name" value="Serpin_fam"/>
</dbReference>
<dbReference type="Gene3D" id="3.30.497.10">
    <property type="entry name" value="Antithrombin, subunit I, domain 2"/>
    <property type="match status" value="1"/>
</dbReference>
<keyword evidence="1" id="KW-0393">Immunoglobulin domain</keyword>
<dbReference type="InterPro" id="IPR023796">
    <property type="entry name" value="Serpin_dom"/>
</dbReference>
<keyword evidence="6" id="KW-1185">Reference proteome</keyword>
<dbReference type="Pfam" id="PF00079">
    <property type="entry name" value="Serpin"/>
    <property type="match status" value="1"/>
</dbReference>
<dbReference type="InterPro" id="IPR007110">
    <property type="entry name" value="Ig-like_dom"/>
</dbReference>
<dbReference type="Gene3D" id="2.60.40.10">
    <property type="entry name" value="Immunoglobulins"/>
    <property type="match status" value="2"/>
</dbReference>
<evidence type="ECO:0000259" key="4">
    <source>
        <dbReference type="PROSITE" id="PS50835"/>
    </source>
</evidence>
<comment type="similarity">
    <text evidence="2">Belongs to the serpin family.</text>
</comment>
<dbReference type="PANTHER" id="PTHR11461">
    <property type="entry name" value="SERINE PROTEASE INHIBITOR, SERPIN"/>
    <property type="match status" value="1"/>
</dbReference>
<dbReference type="GeneTree" id="ENSGT00940000159681"/>
<dbReference type="InterPro" id="IPR013783">
    <property type="entry name" value="Ig-like_fold"/>
</dbReference>
<dbReference type="Pfam" id="PF07686">
    <property type="entry name" value="V-set"/>
    <property type="match status" value="1"/>
</dbReference>
<dbReference type="Ensembl" id="ENSNFUT00015001388.1">
    <property type="protein sequence ID" value="ENSNFUP00015001277.1"/>
    <property type="gene ID" value="ENSNFUG00015000759.1"/>
</dbReference>
<dbReference type="Proteomes" id="UP000694548">
    <property type="component" value="Chromosome sgr02"/>
</dbReference>
<dbReference type="InterPro" id="IPR036186">
    <property type="entry name" value="Serpin_sf"/>
</dbReference>
<dbReference type="AlphaFoldDB" id="A0A8C6K8G4"/>
<dbReference type="InterPro" id="IPR042185">
    <property type="entry name" value="Serpin_sf_2"/>
</dbReference>
<reference evidence="5" key="3">
    <citation type="submission" date="2025-09" db="UniProtKB">
        <authorList>
            <consortium name="Ensembl"/>
        </authorList>
    </citation>
    <scope>IDENTIFICATION</scope>
</reference>
<evidence type="ECO:0000313" key="6">
    <source>
        <dbReference type="Proteomes" id="UP000694548"/>
    </source>
</evidence>
<reference evidence="5" key="2">
    <citation type="submission" date="2025-08" db="UniProtKB">
        <authorList>
            <consortium name="Ensembl"/>
        </authorList>
    </citation>
    <scope>IDENTIFICATION</scope>
</reference>
<dbReference type="InterPro" id="IPR013151">
    <property type="entry name" value="Immunoglobulin_dom"/>
</dbReference>
<evidence type="ECO:0000256" key="2">
    <source>
        <dbReference type="RuleBase" id="RU000411"/>
    </source>
</evidence>
<dbReference type="SMART" id="SM00093">
    <property type="entry name" value="SERPIN"/>
    <property type="match status" value="1"/>
</dbReference>
<evidence type="ECO:0000256" key="1">
    <source>
        <dbReference type="ARBA" id="ARBA00023319"/>
    </source>
</evidence>
<dbReference type="Gene3D" id="2.30.39.10">
    <property type="entry name" value="Alpha-1-antitrypsin, domain 1"/>
    <property type="match status" value="1"/>
</dbReference>
<sequence>MRRHALVCLFLQLTFELCSCTNIQLPYGSTVKLPCFSSESYFSGENIIWKFNGQNLTQSLSSARAVDNGLHISISPVTAASEGEYVCLTQVNDIELTRGFNLSVLSLHSTITVTSGTNVHLPCHIPSSSVVSSNALWFKDTGDSKRTQLNLEDDPTDEKKVDLLYPMDHDQSIIIRQAFTDDSGVYSCESAEGERLHTINLIVEGTSDSAPPLLSCKDLNDVLDLCKEEESRTAEPILRESMTEFSMRLYSHFKDEHPRNNLLFSPVSINGILSHLLLGANGETRKALERAMCLPHDFHCVHSQMRKQRERMSFSLQMASQIFYNSQMNLSDAFTNLSIQYYEAEPVKLLKTSEENTKLINDWVANKTKNKIPKLLEQVSPSTQLMLLNAVSFSGEWKFQFNDKPKKRDFIKLNGDRVKVPLLYHSKYLATMMYVVEMKAQVAKFSLTGDNSLYILLPHSNTEADLQQVEKRMTDGNVRQMMEHLRAAAPQNIEVTLPQIKLDVEPNMITLIKKLGLSSLFEGASLSCLQPGGDLVLDDIKHKAFLALTKHGVEAGAVTTLSFSRSLPSFSALRPFIMMLWNDEANVPLFVGRVMEP</sequence>
<protein>
    <submittedName>
        <fullName evidence="5">Serpin peptidase inhibitor, clade G (C1 inhibitor), member 1</fullName>
    </submittedName>
</protein>
<feature type="signal peptide" evidence="3">
    <location>
        <begin position="1"/>
        <end position="20"/>
    </location>
</feature>
<organism evidence="5 6">
    <name type="scientific">Nothobranchius furzeri</name>
    <name type="common">Turquoise killifish</name>
    <dbReference type="NCBI Taxonomy" id="105023"/>
    <lineage>
        <taxon>Eukaryota</taxon>
        <taxon>Metazoa</taxon>
        <taxon>Chordata</taxon>
        <taxon>Craniata</taxon>
        <taxon>Vertebrata</taxon>
        <taxon>Euteleostomi</taxon>
        <taxon>Actinopterygii</taxon>
        <taxon>Neopterygii</taxon>
        <taxon>Teleostei</taxon>
        <taxon>Neoteleostei</taxon>
        <taxon>Acanthomorphata</taxon>
        <taxon>Ovalentaria</taxon>
        <taxon>Atherinomorphae</taxon>
        <taxon>Cyprinodontiformes</taxon>
        <taxon>Nothobranchiidae</taxon>
        <taxon>Nothobranchius</taxon>
    </lineage>
</organism>
<name>A0A8C6K8G4_NOTFU</name>
<feature type="domain" description="Ig-like" evidence="4">
    <location>
        <begin position="76"/>
        <end position="200"/>
    </location>
</feature>
<dbReference type="PROSITE" id="PS50835">
    <property type="entry name" value="IG_LIKE"/>
    <property type="match status" value="1"/>
</dbReference>
<dbReference type="SUPFAM" id="SSF48726">
    <property type="entry name" value="Immunoglobulin"/>
    <property type="match status" value="2"/>
</dbReference>
<gene>
    <name evidence="5" type="primary">serping1</name>
</gene>
<dbReference type="SUPFAM" id="SSF56574">
    <property type="entry name" value="Serpins"/>
    <property type="match status" value="1"/>
</dbReference>
<dbReference type="InterPro" id="IPR013106">
    <property type="entry name" value="Ig_V-set"/>
</dbReference>
<dbReference type="GO" id="GO:0005615">
    <property type="term" value="C:extracellular space"/>
    <property type="evidence" value="ECO:0007669"/>
    <property type="project" value="InterPro"/>
</dbReference>
<keyword evidence="3" id="KW-0732">Signal</keyword>
<accession>A0A8C6K8G4</accession>
<feature type="chain" id="PRO_5034484447" evidence="3">
    <location>
        <begin position="21"/>
        <end position="597"/>
    </location>
</feature>